<feature type="signal peptide" evidence="12">
    <location>
        <begin position="1"/>
        <end position="19"/>
    </location>
</feature>
<dbReference type="AlphaFoldDB" id="A0AAP2D9Q3"/>
<keyword evidence="9 10" id="KW-0998">Cell outer membrane</keyword>
<sequence>MRVGILIVVSVLTSVSCFAQQAATVLDSVEVYGIPDERFLAGASFTTVDSALLRQQRGSHLGDVLATQLPVYFRSYGQGMISGISLRGTAPQHTAVLWNGININSFSLGQADFSILPASAFGSVKVHAGGGSARYGSGALGGTVLLASPEAPSQEIFHIAQVVGSFGQYTTEAGGGITAGRWNLHTQVYHVQSENDFKIHALDERQPHAAFRQMGVLQDIVYTLADSKSLALHYWYHDADRDVQPPIGQYFSSDTQQDKNHRLSLQYKSDGPHRQFTATGGYVRDVIVYQKEALITRWTGNVKEAFLLPARIHTEVSAEWNHIRADIDEYKQYPVEEDRFDFMVSMQKTVGTRLSLALNLRQPVVTGFSPPFLPYLGVEYTIVKRPAATFTFRGNASRNYRVPTFNDRYWKNAGDRNLKPELSYAAEAGWRWTWHRLTVDNTWYAQEVDQWLQWVPVDGAYIPRNVRHVRVRGAEVRVYGPICQGVVRVIAGVNYQYTRSITTEAPPNDPSLDRQLIYTPEQTASGYLRGQWRDYNATVQAQYSGRRYYLFANEADYSLDPYSRIDLSVGRTLTLGRHGLTLQASVQNLLDEEYRQYAAYAMPGRYYTLQLNYQLNSISK</sequence>
<keyword evidence="16" id="KW-1185">Reference proteome</keyword>
<comment type="similarity">
    <text evidence="10 11">Belongs to the TonB-dependent receptor family.</text>
</comment>
<evidence type="ECO:0000256" key="12">
    <source>
        <dbReference type="SAM" id="SignalP"/>
    </source>
</evidence>
<dbReference type="GO" id="GO:0015344">
    <property type="term" value="F:siderophore uptake transmembrane transporter activity"/>
    <property type="evidence" value="ECO:0007669"/>
    <property type="project" value="TreeGrafter"/>
</dbReference>
<dbReference type="RefSeq" id="WP_254090785.1">
    <property type="nucleotide sequence ID" value="NZ_JAHESC010000017.1"/>
</dbReference>
<accession>A0AAP2D9Q3</accession>
<evidence type="ECO:0000256" key="2">
    <source>
        <dbReference type="ARBA" id="ARBA00022448"/>
    </source>
</evidence>
<evidence type="ECO:0000313" key="16">
    <source>
        <dbReference type="Proteomes" id="UP001319180"/>
    </source>
</evidence>
<keyword evidence="7 10" id="KW-0472">Membrane</keyword>
<dbReference type="PROSITE" id="PS51257">
    <property type="entry name" value="PROKAR_LIPOPROTEIN"/>
    <property type="match status" value="1"/>
</dbReference>
<evidence type="ECO:0000256" key="10">
    <source>
        <dbReference type="PROSITE-ProRule" id="PRU01360"/>
    </source>
</evidence>
<evidence type="ECO:0000256" key="4">
    <source>
        <dbReference type="ARBA" id="ARBA00022692"/>
    </source>
</evidence>
<keyword evidence="8 15" id="KW-0675">Receptor</keyword>
<dbReference type="SUPFAM" id="SSF56935">
    <property type="entry name" value="Porins"/>
    <property type="match status" value="1"/>
</dbReference>
<keyword evidence="4 10" id="KW-0812">Transmembrane</keyword>
<evidence type="ECO:0000256" key="9">
    <source>
        <dbReference type="ARBA" id="ARBA00023237"/>
    </source>
</evidence>
<feature type="chain" id="PRO_5043009110" evidence="12">
    <location>
        <begin position="20"/>
        <end position="620"/>
    </location>
</feature>
<dbReference type="InterPro" id="IPR012910">
    <property type="entry name" value="Plug_dom"/>
</dbReference>
<comment type="subcellular location">
    <subcellularLocation>
        <location evidence="1 10">Cell outer membrane</location>
        <topology evidence="1 10">Multi-pass membrane protein</topology>
    </subcellularLocation>
</comment>
<name>A0AAP2D9Q3_9BACT</name>
<dbReference type="Gene3D" id="2.40.170.20">
    <property type="entry name" value="TonB-dependent receptor, beta-barrel domain"/>
    <property type="match status" value="1"/>
</dbReference>
<dbReference type="Gene3D" id="2.170.130.10">
    <property type="entry name" value="TonB-dependent receptor, plug domain"/>
    <property type="match status" value="1"/>
</dbReference>
<dbReference type="Pfam" id="PF07715">
    <property type="entry name" value="Plug"/>
    <property type="match status" value="1"/>
</dbReference>
<dbReference type="InterPro" id="IPR036942">
    <property type="entry name" value="Beta-barrel_TonB_sf"/>
</dbReference>
<protein>
    <submittedName>
        <fullName evidence="15">TonB-dependent receptor</fullName>
    </submittedName>
</protein>
<reference evidence="15 16" key="1">
    <citation type="submission" date="2021-05" db="EMBL/GenBank/DDBJ databases">
        <title>A Polyphasic approach of four new species of the genus Ohtaekwangia: Ohtaekwangia histidinii sp. nov., Ohtaekwangia cretensis sp. nov., Ohtaekwangia indiensis sp. nov., Ohtaekwangia reichenbachii sp. nov. from diverse environment.</title>
        <authorList>
            <person name="Octaviana S."/>
        </authorList>
    </citation>
    <scope>NUCLEOTIDE SEQUENCE [LARGE SCALE GENOMIC DNA]</scope>
    <source>
        <strain evidence="15 16">PWU37</strain>
    </source>
</reference>
<dbReference type="PANTHER" id="PTHR30069">
    <property type="entry name" value="TONB-DEPENDENT OUTER MEMBRANE RECEPTOR"/>
    <property type="match status" value="1"/>
</dbReference>
<dbReference type="Proteomes" id="UP001319180">
    <property type="component" value="Unassembled WGS sequence"/>
</dbReference>
<gene>
    <name evidence="15" type="ORF">KK078_13380</name>
</gene>
<organism evidence="15 16">
    <name type="scientific">Dawidia soli</name>
    <dbReference type="NCBI Taxonomy" id="2782352"/>
    <lineage>
        <taxon>Bacteria</taxon>
        <taxon>Pseudomonadati</taxon>
        <taxon>Bacteroidota</taxon>
        <taxon>Cytophagia</taxon>
        <taxon>Cytophagales</taxon>
        <taxon>Chryseotaleaceae</taxon>
        <taxon>Dawidia</taxon>
    </lineage>
</organism>
<evidence type="ECO:0000256" key="3">
    <source>
        <dbReference type="ARBA" id="ARBA00022452"/>
    </source>
</evidence>
<dbReference type="EMBL" id="JAHESC010000017">
    <property type="protein sequence ID" value="MBT1687557.1"/>
    <property type="molecule type" value="Genomic_DNA"/>
</dbReference>
<dbReference type="InterPro" id="IPR037066">
    <property type="entry name" value="Plug_dom_sf"/>
</dbReference>
<evidence type="ECO:0000259" key="14">
    <source>
        <dbReference type="Pfam" id="PF07715"/>
    </source>
</evidence>
<dbReference type="PROSITE" id="PS52016">
    <property type="entry name" value="TONB_DEPENDENT_REC_3"/>
    <property type="match status" value="1"/>
</dbReference>
<keyword evidence="2 10" id="KW-0813">Transport</keyword>
<evidence type="ECO:0000256" key="1">
    <source>
        <dbReference type="ARBA" id="ARBA00004571"/>
    </source>
</evidence>
<keyword evidence="3 10" id="KW-1134">Transmembrane beta strand</keyword>
<evidence type="ECO:0000256" key="11">
    <source>
        <dbReference type="RuleBase" id="RU003357"/>
    </source>
</evidence>
<keyword evidence="6 11" id="KW-0798">TonB box</keyword>
<dbReference type="Pfam" id="PF00593">
    <property type="entry name" value="TonB_dep_Rec_b-barrel"/>
    <property type="match status" value="1"/>
</dbReference>
<feature type="domain" description="TonB-dependent receptor-like beta-barrel" evidence="13">
    <location>
        <begin position="236"/>
        <end position="589"/>
    </location>
</feature>
<proteinExistence type="inferred from homology"/>
<dbReference type="InterPro" id="IPR000531">
    <property type="entry name" value="Beta-barrel_TonB"/>
</dbReference>
<evidence type="ECO:0000256" key="7">
    <source>
        <dbReference type="ARBA" id="ARBA00023136"/>
    </source>
</evidence>
<dbReference type="GO" id="GO:0009279">
    <property type="term" value="C:cell outer membrane"/>
    <property type="evidence" value="ECO:0007669"/>
    <property type="project" value="UniProtKB-SubCell"/>
</dbReference>
<keyword evidence="5 12" id="KW-0732">Signal</keyword>
<feature type="domain" description="TonB-dependent receptor plug" evidence="14">
    <location>
        <begin position="43"/>
        <end position="143"/>
    </location>
</feature>
<evidence type="ECO:0000256" key="5">
    <source>
        <dbReference type="ARBA" id="ARBA00022729"/>
    </source>
</evidence>
<comment type="caution">
    <text evidence="15">The sequence shown here is derived from an EMBL/GenBank/DDBJ whole genome shotgun (WGS) entry which is preliminary data.</text>
</comment>
<evidence type="ECO:0000259" key="13">
    <source>
        <dbReference type="Pfam" id="PF00593"/>
    </source>
</evidence>
<evidence type="ECO:0000256" key="8">
    <source>
        <dbReference type="ARBA" id="ARBA00023170"/>
    </source>
</evidence>
<dbReference type="PANTHER" id="PTHR30069:SF29">
    <property type="entry name" value="HEMOGLOBIN AND HEMOGLOBIN-HAPTOGLOBIN-BINDING PROTEIN 1-RELATED"/>
    <property type="match status" value="1"/>
</dbReference>
<dbReference type="InterPro" id="IPR039426">
    <property type="entry name" value="TonB-dep_rcpt-like"/>
</dbReference>
<evidence type="ECO:0000256" key="6">
    <source>
        <dbReference type="ARBA" id="ARBA00023077"/>
    </source>
</evidence>
<dbReference type="GO" id="GO:0044718">
    <property type="term" value="P:siderophore transmembrane transport"/>
    <property type="evidence" value="ECO:0007669"/>
    <property type="project" value="TreeGrafter"/>
</dbReference>
<evidence type="ECO:0000313" key="15">
    <source>
        <dbReference type="EMBL" id="MBT1687557.1"/>
    </source>
</evidence>